<protein>
    <submittedName>
        <fullName evidence="2">F-box protein</fullName>
    </submittedName>
</protein>
<evidence type="ECO:0000313" key="2">
    <source>
        <dbReference type="EMBL" id="GJE98602.1"/>
    </source>
</evidence>
<dbReference type="Pfam" id="PF12937">
    <property type="entry name" value="F-box-like"/>
    <property type="match status" value="1"/>
</dbReference>
<sequence>MSLPPEIFAEIFGEVARDIHTAYAQSLKQPEVPATSDPLPPYSWIRLSHVCHVWRSIALSTPALWANLCITNASATDEFLRRSANQNLTVTFRRPSITSRRVTEEERDARMTAFRNIVNNHIQRITSLIVPPCFAVLTPEIAQTAIQLRSVTMIAPGADLGARDSSPVPLPFPVLEHFEFRVASFRQRYQRLLCPTLKTIVLRPDLTSVSFENTFNVYLPSARELVRVIATLPHLEHLDARLSPALEAVTQTAELPRLLHIRLVGAPAAVVANLLAHVIPARDVQLNIDCRLGDEENEGFFLSVPRIIVRALGNAVVPSSFAPCVGFSIGDIRGYYGLHGWRRDPHFSSYTDFAAVSSSADVRVTCAWKETYEDLATILRPFTLGAVQHVRIGKMPWHIAGMLENTSTLCSHKGLQSLVLDGIAVTRALHLLAETSAKAVTLMNINFKPSNTAKEAHWSYSRSSVSSDEPSIVADLAEVFAERTLEGRPIMSLRILHAMNIVAADVETLREHVAQVEWDGLGVAALDPGCTYQ</sequence>
<reference evidence="2 3" key="1">
    <citation type="submission" date="2021-08" db="EMBL/GenBank/DDBJ databases">
        <title>Draft Genome Sequence of Phanerochaete sordida strain YK-624.</title>
        <authorList>
            <person name="Mori T."/>
            <person name="Dohra H."/>
            <person name="Suzuki T."/>
            <person name="Kawagishi H."/>
            <person name="Hirai H."/>
        </authorList>
    </citation>
    <scope>NUCLEOTIDE SEQUENCE [LARGE SCALE GENOMIC DNA]</scope>
    <source>
        <strain evidence="2 3">YK-624</strain>
    </source>
</reference>
<proteinExistence type="predicted"/>
<dbReference type="InterPro" id="IPR036047">
    <property type="entry name" value="F-box-like_dom_sf"/>
</dbReference>
<evidence type="ECO:0000259" key="1">
    <source>
        <dbReference type="Pfam" id="PF12937"/>
    </source>
</evidence>
<dbReference type="AlphaFoldDB" id="A0A9P3GNC8"/>
<evidence type="ECO:0000313" key="3">
    <source>
        <dbReference type="Proteomes" id="UP000703269"/>
    </source>
</evidence>
<dbReference type="Proteomes" id="UP000703269">
    <property type="component" value="Unassembled WGS sequence"/>
</dbReference>
<accession>A0A9P3GNC8</accession>
<name>A0A9P3GNC8_9APHY</name>
<gene>
    <name evidence="2" type="ORF">PsYK624_148360</name>
</gene>
<dbReference type="EMBL" id="BPQB01000091">
    <property type="protein sequence ID" value="GJE98602.1"/>
    <property type="molecule type" value="Genomic_DNA"/>
</dbReference>
<organism evidence="2 3">
    <name type="scientific">Phanerochaete sordida</name>
    <dbReference type="NCBI Taxonomy" id="48140"/>
    <lineage>
        <taxon>Eukaryota</taxon>
        <taxon>Fungi</taxon>
        <taxon>Dikarya</taxon>
        <taxon>Basidiomycota</taxon>
        <taxon>Agaricomycotina</taxon>
        <taxon>Agaricomycetes</taxon>
        <taxon>Polyporales</taxon>
        <taxon>Phanerochaetaceae</taxon>
        <taxon>Phanerochaete</taxon>
    </lineage>
</organism>
<dbReference type="SUPFAM" id="SSF81383">
    <property type="entry name" value="F-box domain"/>
    <property type="match status" value="1"/>
</dbReference>
<feature type="domain" description="F-box" evidence="1">
    <location>
        <begin position="2"/>
        <end position="70"/>
    </location>
</feature>
<comment type="caution">
    <text evidence="2">The sequence shown here is derived from an EMBL/GenBank/DDBJ whole genome shotgun (WGS) entry which is preliminary data.</text>
</comment>
<dbReference type="OrthoDB" id="2269034at2759"/>
<dbReference type="Gene3D" id="1.20.1280.50">
    <property type="match status" value="1"/>
</dbReference>
<keyword evidence="3" id="KW-1185">Reference proteome</keyword>
<dbReference type="InterPro" id="IPR001810">
    <property type="entry name" value="F-box_dom"/>
</dbReference>